<keyword evidence="7" id="KW-1185">Reference proteome</keyword>
<dbReference type="GO" id="GO:0006508">
    <property type="term" value="P:proteolysis"/>
    <property type="evidence" value="ECO:0007669"/>
    <property type="project" value="InterPro"/>
</dbReference>
<dbReference type="Pfam" id="PF00089">
    <property type="entry name" value="Trypsin"/>
    <property type="match status" value="1"/>
</dbReference>
<protein>
    <recommendedName>
        <fullName evidence="5">Peptidase S1 domain-containing protein</fullName>
    </recommendedName>
</protein>
<feature type="domain" description="Peptidase S1" evidence="5">
    <location>
        <begin position="24"/>
        <end position="298"/>
    </location>
</feature>
<comment type="caution">
    <text evidence="6">The sequence shown here is derived from an EMBL/GenBank/DDBJ whole genome shotgun (WGS) entry which is preliminary data.</text>
</comment>
<name>A0AAD2FN17_9STRA</name>
<evidence type="ECO:0000313" key="7">
    <source>
        <dbReference type="Proteomes" id="UP001295423"/>
    </source>
</evidence>
<dbReference type="InterPro" id="IPR043504">
    <property type="entry name" value="Peptidase_S1_PA_chymotrypsin"/>
</dbReference>
<dbReference type="InterPro" id="IPR001314">
    <property type="entry name" value="Peptidase_S1A"/>
</dbReference>
<evidence type="ECO:0000256" key="4">
    <source>
        <dbReference type="SAM" id="SignalP"/>
    </source>
</evidence>
<dbReference type="SMART" id="SM00020">
    <property type="entry name" value="Tryp_SPc"/>
    <property type="match status" value="1"/>
</dbReference>
<dbReference type="PANTHER" id="PTHR24276">
    <property type="entry name" value="POLYSERASE-RELATED"/>
    <property type="match status" value="1"/>
</dbReference>
<organism evidence="6 7">
    <name type="scientific">Cylindrotheca closterium</name>
    <dbReference type="NCBI Taxonomy" id="2856"/>
    <lineage>
        <taxon>Eukaryota</taxon>
        <taxon>Sar</taxon>
        <taxon>Stramenopiles</taxon>
        <taxon>Ochrophyta</taxon>
        <taxon>Bacillariophyta</taxon>
        <taxon>Bacillariophyceae</taxon>
        <taxon>Bacillariophycidae</taxon>
        <taxon>Bacillariales</taxon>
        <taxon>Bacillariaceae</taxon>
        <taxon>Cylindrotheca</taxon>
    </lineage>
</organism>
<dbReference type="Gene3D" id="2.40.10.10">
    <property type="entry name" value="Trypsin-like serine proteases"/>
    <property type="match status" value="1"/>
</dbReference>
<evidence type="ECO:0000313" key="6">
    <source>
        <dbReference type="EMBL" id="CAJ1946686.1"/>
    </source>
</evidence>
<evidence type="ECO:0000256" key="3">
    <source>
        <dbReference type="ARBA" id="ARBA00023157"/>
    </source>
</evidence>
<evidence type="ECO:0000256" key="2">
    <source>
        <dbReference type="ARBA" id="ARBA00023026"/>
    </source>
</evidence>
<keyword evidence="4" id="KW-0732">Signal</keyword>
<dbReference type="AlphaFoldDB" id="A0AAD2FN17"/>
<dbReference type="InterPro" id="IPR001254">
    <property type="entry name" value="Trypsin_dom"/>
</dbReference>
<dbReference type="EMBL" id="CAKOGP040001714">
    <property type="protein sequence ID" value="CAJ1946686.1"/>
    <property type="molecule type" value="Genomic_DNA"/>
</dbReference>
<reference evidence="6" key="1">
    <citation type="submission" date="2023-08" db="EMBL/GenBank/DDBJ databases">
        <authorList>
            <person name="Audoor S."/>
            <person name="Bilcke G."/>
        </authorList>
    </citation>
    <scope>NUCLEOTIDE SEQUENCE</scope>
</reference>
<dbReference type="PANTHER" id="PTHR24276:SF91">
    <property type="entry name" value="AT26814P-RELATED"/>
    <property type="match status" value="1"/>
</dbReference>
<proteinExistence type="inferred from homology"/>
<keyword evidence="2" id="KW-0843">Virulence</keyword>
<accession>A0AAD2FN17</accession>
<dbReference type="CDD" id="cd00190">
    <property type="entry name" value="Tryp_SPc"/>
    <property type="match status" value="1"/>
</dbReference>
<dbReference type="Proteomes" id="UP001295423">
    <property type="component" value="Unassembled WGS sequence"/>
</dbReference>
<evidence type="ECO:0000259" key="5">
    <source>
        <dbReference type="PROSITE" id="PS50240"/>
    </source>
</evidence>
<feature type="signal peptide" evidence="4">
    <location>
        <begin position="1"/>
        <end position="19"/>
    </location>
</feature>
<comment type="similarity">
    <text evidence="1">Belongs to the peptidase S1 family.</text>
</comment>
<sequence length="372" mass="40366">MKILSPLLVLGSLAASVEAKQARIIGGQDADRFGFPHLVYLARDNGKLICTGSLVSQSLVLTSAHCRWPGIERVQIGRWDTSDSTEAYEERTVVAEHLHPEWDDEFLTNDIVLLELDSPVVGVPVVKIAKDESALVPGKPIVAVGYGVDDSGELPDKVQVVELDYVPNEACMGFRGTTTQDDGTLREVPYSSILQSDHMCTHFSDGIPRDFCKGDSGGPLLIRNSKWRVPLTPTNTRYSQAQLQGPQFIKSRQEPTEADHTYTQIGIASLGFDCADANAPGIGQRIAESYDFIRSTICRIDGESTPADYNCGDFFDFGQYPGTGVCDGAAGPNSCTIRSDCNTAVGECCMYDSCTCTVPEGSERFMCVPNKA</sequence>
<dbReference type="PRINTS" id="PR00722">
    <property type="entry name" value="CHYMOTRYPSIN"/>
</dbReference>
<dbReference type="GO" id="GO:0004252">
    <property type="term" value="F:serine-type endopeptidase activity"/>
    <property type="evidence" value="ECO:0007669"/>
    <property type="project" value="InterPro"/>
</dbReference>
<keyword evidence="3" id="KW-1015">Disulfide bond</keyword>
<feature type="chain" id="PRO_5041947704" description="Peptidase S1 domain-containing protein" evidence="4">
    <location>
        <begin position="20"/>
        <end position="372"/>
    </location>
</feature>
<dbReference type="InterPro" id="IPR050430">
    <property type="entry name" value="Peptidase_S1"/>
</dbReference>
<dbReference type="InterPro" id="IPR009003">
    <property type="entry name" value="Peptidase_S1_PA"/>
</dbReference>
<dbReference type="SUPFAM" id="SSF50494">
    <property type="entry name" value="Trypsin-like serine proteases"/>
    <property type="match status" value="1"/>
</dbReference>
<dbReference type="PROSITE" id="PS50240">
    <property type="entry name" value="TRYPSIN_DOM"/>
    <property type="match status" value="1"/>
</dbReference>
<gene>
    <name evidence="6" type="ORF">CYCCA115_LOCUS10787</name>
</gene>
<evidence type="ECO:0000256" key="1">
    <source>
        <dbReference type="ARBA" id="ARBA00007664"/>
    </source>
</evidence>